<sequence length="123" mass="13780">MVESQNLYGFLTGDIPAPQETLIEGLKEVQNPTYIAWKKTDRLLRGWITSTLSESVLGQIVGLETSADIWKSLLDAYLQGSQEREFHLMQKLTSLKKGSNSINEYVGKFKTLCDELSAIGRVV</sequence>
<dbReference type="AlphaFoldDB" id="A0A5K0Y4A1"/>
<dbReference type="PANTHER" id="PTHR47481">
    <property type="match status" value="1"/>
</dbReference>
<dbReference type="EMBL" id="LR721776">
    <property type="protein sequence ID" value="VVV72812.1"/>
    <property type="molecule type" value="Genomic_DNA"/>
</dbReference>
<dbReference type="PANTHER" id="PTHR47481:SF10">
    <property type="entry name" value="COPIA-LIKE POLYPROTEIN_RETROTRANSPOSON"/>
    <property type="match status" value="1"/>
</dbReference>
<name>A0A5K0Y4A1_9MAGN</name>
<protein>
    <recommendedName>
        <fullName evidence="2">Retrotransposon gag domain-containing protein</fullName>
    </recommendedName>
</protein>
<gene>
    <name evidence="1" type="ORF">NYM_LOCUS7417</name>
</gene>
<evidence type="ECO:0008006" key="2">
    <source>
        <dbReference type="Google" id="ProtNLM"/>
    </source>
</evidence>
<organism evidence="1">
    <name type="scientific">Nymphaea colorata</name>
    <name type="common">pocket water lily</name>
    <dbReference type="NCBI Taxonomy" id="210225"/>
    <lineage>
        <taxon>Eukaryota</taxon>
        <taxon>Viridiplantae</taxon>
        <taxon>Streptophyta</taxon>
        <taxon>Embryophyta</taxon>
        <taxon>Tracheophyta</taxon>
        <taxon>Spermatophyta</taxon>
        <taxon>Magnoliopsida</taxon>
        <taxon>Nymphaeales</taxon>
        <taxon>Nymphaeaceae</taxon>
        <taxon>Nymphaea</taxon>
    </lineage>
</organism>
<proteinExistence type="predicted"/>
<dbReference type="Gramene" id="NC11G0290920.1">
    <property type="protein sequence ID" value="NC11G0290920.1:cds"/>
    <property type="gene ID" value="NC11G0290920"/>
</dbReference>
<reference evidence="1" key="1">
    <citation type="submission" date="2019-09" db="EMBL/GenBank/DDBJ databases">
        <authorList>
            <person name="Zhang L."/>
        </authorList>
    </citation>
    <scope>NUCLEOTIDE SEQUENCE</scope>
</reference>
<dbReference type="Pfam" id="PF14223">
    <property type="entry name" value="Retrotran_gag_2"/>
    <property type="match status" value="1"/>
</dbReference>
<evidence type="ECO:0000313" key="1">
    <source>
        <dbReference type="EMBL" id="VVV72812.1"/>
    </source>
</evidence>
<accession>A0A5K0Y4A1</accession>